<keyword evidence="4" id="KW-0966">Cell projection</keyword>
<organism evidence="4 5">
    <name type="scientific">Limnobacter parvus</name>
    <dbReference type="NCBI Taxonomy" id="2939690"/>
    <lineage>
        <taxon>Bacteria</taxon>
        <taxon>Pseudomonadati</taxon>
        <taxon>Pseudomonadota</taxon>
        <taxon>Betaproteobacteria</taxon>
        <taxon>Burkholderiales</taxon>
        <taxon>Burkholderiaceae</taxon>
        <taxon>Limnobacter</taxon>
    </lineage>
</organism>
<reference evidence="4" key="1">
    <citation type="submission" date="2022-07" db="EMBL/GenBank/DDBJ databases">
        <authorList>
            <person name="Xamxidin M."/>
        </authorList>
    </citation>
    <scope>NUCLEOTIDE SEQUENCE</scope>
    <source>
        <strain evidence="4">YS8-69</strain>
    </source>
</reference>
<dbReference type="Pfam" id="PF05130">
    <property type="entry name" value="FlgN"/>
    <property type="match status" value="1"/>
</dbReference>
<dbReference type="SUPFAM" id="SSF140566">
    <property type="entry name" value="FlgN-like"/>
    <property type="match status" value="1"/>
</dbReference>
<dbReference type="InterPro" id="IPR036679">
    <property type="entry name" value="FlgN-like_sf"/>
</dbReference>
<accession>A0ABT1XJI5</accession>
<evidence type="ECO:0000256" key="2">
    <source>
        <dbReference type="ARBA" id="ARBA00007703"/>
    </source>
</evidence>
<comment type="function">
    <text evidence="1">Required for the efficient initiation of filament assembly.</text>
</comment>
<evidence type="ECO:0000313" key="5">
    <source>
        <dbReference type="Proteomes" id="UP001165267"/>
    </source>
</evidence>
<comment type="caution">
    <text evidence="4">The sequence shown here is derived from an EMBL/GenBank/DDBJ whole genome shotgun (WGS) entry which is preliminary data.</text>
</comment>
<keyword evidence="5" id="KW-1185">Reference proteome</keyword>
<evidence type="ECO:0000256" key="1">
    <source>
        <dbReference type="ARBA" id="ARBA00002397"/>
    </source>
</evidence>
<dbReference type="RefSeq" id="WP_257511674.1">
    <property type="nucleotide sequence ID" value="NZ_JANKHG010000017.1"/>
</dbReference>
<dbReference type="Gene3D" id="1.20.58.300">
    <property type="entry name" value="FlgN-like"/>
    <property type="match status" value="1"/>
</dbReference>
<protein>
    <submittedName>
        <fullName evidence="4">Flagellar protein FlgN</fullName>
    </submittedName>
</protein>
<evidence type="ECO:0000313" key="4">
    <source>
        <dbReference type="EMBL" id="MCR2746432.1"/>
    </source>
</evidence>
<keyword evidence="4" id="KW-0282">Flagellum</keyword>
<comment type="similarity">
    <text evidence="2">Belongs to the FlgN family.</text>
</comment>
<dbReference type="EMBL" id="JANKHG010000017">
    <property type="protein sequence ID" value="MCR2746432.1"/>
    <property type="molecule type" value="Genomic_DNA"/>
</dbReference>
<sequence>MSHADAAKNLYRNLAYECDMAMALVDILLEEQACLVKLHTDELGGLALRKEAMMLELEKRYLGNVQLAKAEGFEPNMEGIALWVDVLAAYEPRLLGTYSTLRTTLSHAQRLNKTNGDIVTEQLAGLQERISILTAAAVADQTPTASDTYGPKGGMSQSALVGGAMPRAVIR</sequence>
<keyword evidence="3" id="KW-1005">Bacterial flagellum biogenesis</keyword>
<dbReference type="InterPro" id="IPR007809">
    <property type="entry name" value="FlgN-like"/>
</dbReference>
<evidence type="ECO:0000256" key="3">
    <source>
        <dbReference type="ARBA" id="ARBA00022795"/>
    </source>
</evidence>
<gene>
    <name evidence="4" type="ORF">NSP04_07210</name>
</gene>
<keyword evidence="4" id="KW-0969">Cilium</keyword>
<proteinExistence type="inferred from homology"/>
<name>A0ABT1XJI5_9BURK</name>
<dbReference type="Proteomes" id="UP001165267">
    <property type="component" value="Unassembled WGS sequence"/>
</dbReference>